<dbReference type="PANTHER" id="PTHR13308">
    <property type="entry name" value="NEDD4-BINDING PROTEIN 2-LIKE 1"/>
    <property type="match status" value="1"/>
</dbReference>
<dbReference type="RefSeq" id="WP_207381644.1">
    <property type="nucleotide sequence ID" value="NZ_CP071502.1"/>
</dbReference>
<protein>
    <submittedName>
        <fullName evidence="1">ATP-binding protein</fullName>
    </submittedName>
</protein>
<gene>
    <name evidence="1" type="ORF">JYB85_07220</name>
</gene>
<dbReference type="InterPro" id="IPR027417">
    <property type="entry name" value="P-loop_NTPase"/>
</dbReference>
<reference evidence="1 2" key="1">
    <citation type="submission" date="2021-03" db="EMBL/GenBank/DDBJ databases">
        <title>Novel species identification of genus Shewanella.</title>
        <authorList>
            <person name="Liu G."/>
            <person name="Zhang Q."/>
        </authorList>
    </citation>
    <scope>NUCLEOTIDE SEQUENCE [LARGE SCALE GENOMIC DNA]</scope>
    <source>
        <strain evidence="1 2">FJAT-52962</strain>
    </source>
</reference>
<dbReference type="GO" id="GO:0005524">
    <property type="term" value="F:ATP binding"/>
    <property type="evidence" value="ECO:0007669"/>
    <property type="project" value="UniProtKB-KW"/>
</dbReference>
<dbReference type="Gene3D" id="3.40.50.300">
    <property type="entry name" value="P-loop containing nucleotide triphosphate hydrolases"/>
    <property type="match status" value="1"/>
</dbReference>
<evidence type="ECO:0000313" key="2">
    <source>
        <dbReference type="Proteomes" id="UP000663207"/>
    </source>
</evidence>
<accession>A0ABX7R438</accession>
<sequence>MVSEETAVPLAIILRGLPGSGKSHWVTELLVALAAEDAEKVVVCSTDNLFMEQGEYRFDAARLSEYHQRNLAAFIEALASHTPVVICDNTNMARWEFLCYETAARALGYRVERKLIGEPWNSQHQQICAARNRHGVSLEAIRRMAAQFEAD</sequence>
<keyword evidence="2" id="KW-1185">Reference proteome</keyword>
<keyword evidence="1" id="KW-0547">Nucleotide-binding</keyword>
<name>A0ABX7R438_9GAMM</name>
<evidence type="ECO:0000313" key="1">
    <source>
        <dbReference type="EMBL" id="QSX38597.1"/>
    </source>
</evidence>
<proteinExistence type="predicted"/>
<keyword evidence="1" id="KW-0067">ATP-binding</keyword>
<dbReference type="SUPFAM" id="SSF52540">
    <property type="entry name" value="P-loop containing nucleoside triphosphate hydrolases"/>
    <property type="match status" value="1"/>
</dbReference>
<dbReference type="EMBL" id="CP071502">
    <property type="protein sequence ID" value="QSX38597.1"/>
    <property type="molecule type" value="Genomic_DNA"/>
</dbReference>
<dbReference type="Pfam" id="PF13671">
    <property type="entry name" value="AAA_33"/>
    <property type="match status" value="1"/>
</dbReference>
<dbReference type="Proteomes" id="UP000663207">
    <property type="component" value="Chromosome"/>
</dbReference>
<dbReference type="InterPro" id="IPR026302">
    <property type="entry name" value="NEDD4-bd_p2"/>
</dbReference>
<dbReference type="PANTHER" id="PTHR13308:SF40">
    <property type="entry name" value="NEDD4-BINDING PROTEIN 2-LIKE 1"/>
    <property type="match status" value="1"/>
</dbReference>
<organism evidence="1 2">
    <name type="scientific">Shewanella sedimentimangrovi</name>
    <dbReference type="NCBI Taxonomy" id="2814293"/>
    <lineage>
        <taxon>Bacteria</taxon>
        <taxon>Pseudomonadati</taxon>
        <taxon>Pseudomonadota</taxon>
        <taxon>Gammaproteobacteria</taxon>
        <taxon>Alteromonadales</taxon>
        <taxon>Shewanellaceae</taxon>
        <taxon>Shewanella</taxon>
    </lineage>
</organism>